<proteinExistence type="predicted"/>
<dbReference type="EMBL" id="UINC01157696">
    <property type="protein sequence ID" value="SVD54832.1"/>
    <property type="molecule type" value="Genomic_DNA"/>
</dbReference>
<sequence length="36" mass="4196">MLAEVKFNLVFQGQFNSQIKKALIVDTRRLTEIDDN</sequence>
<reference evidence="1" key="1">
    <citation type="submission" date="2018-05" db="EMBL/GenBank/DDBJ databases">
        <authorList>
            <person name="Lanie J.A."/>
            <person name="Ng W.-L."/>
            <person name="Kazmierczak K.M."/>
            <person name="Andrzejewski T.M."/>
            <person name="Davidsen T.M."/>
            <person name="Wayne K.J."/>
            <person name="Tettelin H."/>
            <person name="Glass J.I."/>
            <person name="Rusch D."/>
            <person name="Podicherti R."/>
            <person name="Tsui H.-C.T."/>
            <person name="Winkler M.E."/>
        </authorList>
    </citation>
    <scope>NUCLEOTIDE SEQUENCE</scope>
</reference>
<gene>
    <name evidence="1" type="ORF">METZ01_LOCUS407686</name>
</gene>
<organism evidence="1">
    <name type="scientific">marine metagenome</name>
    <dbReference type="NCBI Taxonomy" id="408172"/>
    <lineage>
        <taxon>unclassified sequences</taxon>
        <taxon>metagenomes</taxon>
        <taxon>ecological metagenomes</taxon>
    </lineage>
</organism>
<protein>
    <submittedName>
        <fullName evidence="1">Uncharacterized protein</fullName>
    </submittedName>
</protein>
<dbReference type="AlphaFoldDB" id="A0A382W7N6"/>
<name>A0A382W7N6_9ZZZZ</name>
<accession>A0A382W7N6</accession>
<evidence type="ECO:0000313" key="1">
    <source>
        <dbReference type="EMBL" id="SVD54832.1"/>
    </source>
</evidence>